<reference evidence="1" key="1">
    <citation type="submission" date="2015-04" db="UniProtKB">
        <authorList>
            <consortium name="EnsemblPlants"/>
        </authorList>
    </citation>
    <scope>IDENTIFICATION</scope>
</reference>
<protein>
    <submittedName>
        <fullName evidence="1">Uncharacterized protein</fullName>
    </submittedName>
</protein>
<proteinExistence type="predicted"/>
<sequence>MRERIGEELRERAERILTYFASDIRLSKLAGGIESTSSTLELHDDAAPYEGSMLVGLRLLWSLAIDMDNCRVMSNTEAMEGILECNECQPAVRELAVKILTQLAAMDDASSSFSAGSRDKLAKSLLGIFTDRNKDSSIRKPAGQALAMLSAKRESNAVVILQQLNGNVVSVLKEMLLNSEENESRISAAEILSRLLHSRYTRDDEYLAEELNKVIMDVMPEVLKEMLQCGATEREIQTGAEADHKGSFSPPGTIDVEVQDDGNRQNNFTSSRQRNSGQYVDADLLAAVLSLTATIFEVSKVQDLVQLVDAVAPVDAGKLAEMLQRNIVVRKGFSWVDWLRILKPTTKMVISMMRHRDSSLANDDDKDMESLINCLGRHSTIMDDLDCSINIADCDHGAKPQFKPLSFLVKEAQELWDKKKGQASSVEGNQQIA</sequence>
<dbReference type="EnsemblPlants" id="OGLUM12G16710.1">
    <property type="protein sequence ID" value="OGLUM12G16710.1"/>
    <property type="gene ID" value="OGLUM12G16710"/>
</dbReference>
<dbReference type="InterPro" id="IPR016024">
    <property type="entry name" value="ARM-type_fold"/>
</dbReference>
<organism evidence="1">
    <name type="scientific">Oryza glumipatula</name>
    <dbReference type="NCBI Taxonomy" id="40148"/>
    <lineage>
        <taxon>Eukaryota</taxon>
        <taxon>Viridiplantae</taxon>
        <taxon>Streptophyta</taxon>
        <taxon>Embryophyta</taxon>
        <taxon>Tracheophyta</taxon>
        <taxon>Spermatophyta</taxon>
        <taxon>Magnoliopsida</taxon>
        <taxon>Liliopsida</taxon>
        <taxon>Poales</taxon>
        <taxon>Poaceae</taxon>
        <taxon>BOP clade</taxon>
        <taxon>Oryzoideae</taxon>
        <taxon>Oryzeae</taxon>
        <taxon>Oryzinae</taxon>
        <taxon>Oryza</taxon>
    </lineage>
</organism>
<dbReference type="PANTHER" id="PTHR33115">
    <property type="entry name" value="ARM REPEAT SUPERFAMILY PROTEIN"/>
    <property type="match status" value="1"/>
</dbReference>
<accession>A0A0E0BTV0</accession>
<dbReference type="HOGENOM" id="CLU_724395_0_0_1"/>
<keyword evidence="2" id="KW-1185">Reference proteome</keyword>
<dbReference type="STRING" id="40148.A0A0E0BTV0"/>
<dbReference type="Gene3D" id="1.25.10.10">
    <property type="entry name" value="Leucine-rich Repeat Variant"/>
    <property type="match status" value="1"/>
</dbReference>
<name>A0A0E0BTV0_9ORYZ</name>
<evidence type="ECO:0000313" key="2">
    <source>
        <dbReference type="Proteomes" id="UP000026961"/>
    </source>
</evidence>
<dbReference type="AlphaFoldDB" id="A0A0E0BTV0"/>
<dbReference type="Proteomes" id="UP000026961">
    <property type="component" value="Chromosome 12"/>
</dbReference>
<dbReference type="InterPro" id="IPR011989">
    <property type="entry name" value="ARM-like"/>
</dbReference>
<dbReference type="Gramene" id="OGLUM12G16710.1">
    <property type="protein sequence ID" value="OGLUM12G16710.1"/>
    <property type="gene ID" value="OGLUM12G16710"/>
</dbReference>
<reference evidence="1" key="2">
    <citation type="submission" date="2018-05" db="EMBL/GenBank/DDBJ databases">
        <title>OgluRS3 (Oryza glumaepatula Reference Sequence Version 3).</title>
        <authorList>
            <person name="Zhang J."/>
            <person name="Kudrna D."/>
            <person name="Lee S."/>
            <person name="Talag J."/>
            <person name="Welchert J."/>
            <person name="Wing R.A."/>
        </authorList>
    </citation>
    <scope>NUCLEOTIDE SEQUENCE [LARGE SCALE GENOMIC DNA]</scope>
</reference>
<dbReference type="PANTHER" id="PTHR33115:SF22">
    <property type="entry name" value="OS12G0449900 PROTEIN"/>
    <property type="match status" value="1"/>
</dbReference>
<evidence type="ECO:0000313" key="1">
    <source>
        <dbReference type="EnsemblPlants" id="OGLUM12G16710.1"/>
    </source>
</evidence>
<dbReference type="SUPFAM" id="SSF48371">
    <property type="entry name" value="ARM repeat"/>
    <property type="match status" value="1"/>
</dbReference>